<protein>
    <submittedName>
        <fullName evidence="1">Uncharacterized protein</fullName>
    </submittedName>
</protein>
<dbReference type="STRING" id="445971.ANASTE_00703"/>
<organism evidence="1 2">
    <name type="scientific">Anaerofustis stercorihominis DSM 17244</name>
    <dbReference type="NCBI Taxonomy" id="445971"/>
    <lineage>
        <taxon>Bacteria</taxon>
        <taxon>Bacillati</taxon>
        <taxon>Bacillota</taxon>
        <taxon>Clostridia</taxon>
        <taxon>Eubacteriales</taxon>
        <taxon>Eubacteriaceae</taxon>
        <taxon>Anaerofustis</taxon>
    </lineage>
</organism>
<name>B1C7K1_9FIRM</name>
<dbReference type="RefSeq" id="WP_007049152.1">
    <property type="nucleotide sequence ID" value="NZ_DS560015.1"/>
</dbReference>
<accession>B1C7K1</accession>
<keyword evidence="2" id="KW-1185">Reference proteome</keyword>
<dbReference type="AlphaFoldDB" id="B1C7K1"/>
<proteinExistence type="predicted"/>
<dbReference type="GeneID" id="97999606"/>
<dbReference type="Proteomes" id="UP000005178">
    <property type="component" value="Unassembled WGS sequence"/>
</dbReference>
<evidence type="ECO:0000313" key="2">
    <source>
        <dbReference type="Proteomes" id="UP000005178"/>
    </source>
</evidence>
<sequence length="95" mass="11021">MNDLKQGLKEYAELKGYKVTGTNRKDLLSFFKKETNINSKTTYTEVSIWGFEKGVYCMEVTMTISEGSEEKRARSVSERRVNIKEDELKQCLLIL</sequence>
<reference evidence="1" key="1">
    <citation type="submission" date="2008-01" db="EMBL/GenBank/DDBJ databases">
        <authorList>
            <person name="Fulton L."/>
            <person name="Clifton S."/>
            <person name="Fulton B."/>
            <person name="Xu J."/>
            <person name="Minx P."/>
            <person name="Pepin K.H."/>
            <person name="Johnson M."/>
            <person name="Thiruvilangam P."/>
            <person name="Bhonagiri V."/>
            <person name="Nash W.E."/>
            <person name="Mardis E.R."/>
            <person name="Wilson R.K."/>
        </authorList>
    </citation>
    <scope>NUCLEOTIDE SEQUENCE [LARGE SCALE GENOMIC DNA]</scope>
    <source>
        <strain evidence="1">DSM 17244</strain>
    </source>
</reference>
<dbReference type="EMBL" id="ABIL02000005">
    <property type="protein sequence ID" value="EDS72988.1"/>
    <property type="molecule type" value="Genomic_DNA"/>
</dbReference>
<evidence type="ECO:0000313" key="1">
    <source>
        <dbReference type="EMBL" id="EDS72988.1"/>
    </source>
</evidence>
<comment type="caution">
    <text evidence="1">The sequence shown here is derived from an EMBL/GenBank/DDBJ whole genome shotgun (WGS) entry which is preliminary data.</text>
</comment>
<gene>
    <name evidence="1" type="ORF">ANASTE_00703</name>
</gene>
<dbReference type="HOGENOM" id="CLU_2366734_0_0_9"/>
<reference evidence="1" key="2">
    <citation type="submission" date="2013-08" db="EMBL/GenBank/DDBJ databases">
        <title>Draft genome sequence of Anaerofustis stercorihominis (DSM 17244).</title>
        <authorList>
            <person name="Sudarsanam P."/>
            <person name="Ley R."/>
            <person name="Guruge J."/>
            <person name="Turnbaugh P.J."/>
            <person name="Mahowald M."/>
            <person name="Liep D."/>
            <person name="Gordon J."/>
        </authorList>
    </citation>
    <scope>NUCLEOTIDE SEQUENCE</scope>
    <source>
        <strain evidence="1">DSM 17244</strain>
    </source>
</reference>